<comment type="caution">
    <text evidence="3">The sequence shown here is derived from an EMBL/GenBank/DDBJ whole genome shotgun (WGS) entry which is preliminary data.</text>
</comment>
<keyword evidence="2" id="KW-0812">Transmembrane</keyword>
<sequence>MTPQSERDLERVLTRELHHVADTLDVPPAPAAPATPAAGERTRRGGPIWLAAAAAVVLLAVGAPALLSQTGNDLDPAPAGPEVAGVSTAPAKTPHVVDGALFVDGEQVPGRWWSVRSGADVWLAWREFGAFAWGRGSTVHELDTGDGAPRLSPLGRHIAYVSDRGGDDVLTVLTTSSGTRLKPTPVTLRSGSSEEFTNVIGVTDEAQVLLRRGGRDLLWWPGAEEPLDLSVTAPGLEVLSVTGFGIVTRDEDTGETQLSRLEGGGQLSTLYALPEHDDFLFDPTGTLHLWTPAGTTGGDVTEVADLLVEVGYGDGERMSAPEGWAFKTRMWQWEDDRHVVAPVVSTSGDDQDERMVRCQVEVADPEGVVEGTECVLLEEQWIDQG</sequence>
<organism evidence="3 4">
    <name type="scientific">Nocardioides malaquae</name>
    <dbReference type="NCBI Taxonomy" id="2773426"/>
    <lineage>
        <taxon>Bacteria</taxon>
        <taxon>Bacillati</taxon>
        <taxon>Actinomycetota</taxon>
        <taxon>Actinomycetes</taxon>
        <taxon>Propionibacteriales</taxon>
        <taxon>Nocardioidaceae</taxon>
        <taxon>Nocardioides</taxon>
    </lineage>
</organism>
<evidence type="ECO:0000256" key="2">
    <source>
        <dbReference type="SAM" id="Phobius"/>
    </source>
</evidence>
<keyword evidence="2" id="KW-0472">Membrane</keyword>
<protein>
    <recommendedName>
        <fullName evidence="5">WD40 repeat domain-containing protein</fullName>
    </recommendedName>
</protein>
<feature type="transmembrane region" description="Helical" evidence="2">
    <location>
        <begin position="48"/>
        <end position="67"/>
    </location>
</feature>
<name>A0ABR9RWQ3_9ACTN</name>
<proteinExistence type="predicted"/>
<keyword evidence="4" id="KW-1185">Reference proteome</keyword>
<reference evidence="3 4" key="1">
    <citation type="submission" date="2020-10" db="EMBL/GenBank/DDBJ databases">
        <title>Nocardioides sp. isolated from sludge.</title>
        <authorList>
            <person name="Zhang X."/>
        </authorList>
    </citation>
    <scope>NUCLEOTIDE SEQUENCE [LARGE SCALE GENOMIC DNA]</scope>
    <source>
        <strain evidence="3 4">Y6</strain>
    </source>
</reference>
<evidence type="ECO:0000256" key="1">
    <source>
        <dbReference type="SAM" id="MobiDB-lite"/>
    </source>
</evidence>
<dbReference type="EMBL" id="JADCSA010000022">
    <property type="protein sequence ID" value="MBE7326001.1"/>
    <property type="molecule type" value="Genomic_DNA"/>
</dbReference>
<evidence type="ECO:0000313" key="3">
    <source>
        <dbReference type="EMBL" id="MBE7326001.1"/>
    </source>
</evidence>
<gene>
    <name evidence="3" type="ORF">IEQ44_15230</name>
</gene>
<feature type="region of interest" description="Disordered" evidence="1">
    <location>
        <begin position="23"/>
        <end position="42"/>
    </location>
</feature>
<evidence type="ECO:0000313" key="4">
    <source>
        <dbReference type="Proteomes" id="UP000756387"/>
    </source>
</evidence>
<dbReference type="RefSeq" id="WP_193639333.1">
    <property type="nucleotide sequence ID" value="NZ_JADCSA010000022.1"/>
</dbReference>
<evidence type="ECO:0008006" key="5">
    <source>
        <dbReference type="Google" id="ProtNLM"/>
    </source>
</evidence>
<accession>A0ABR9RWQ3</accession>
<dbReference type="Proteomes" id="UP000756387">
    <property type="component" value="Unassembled WGS sequence"/>
</dbReference>
<keyword evidence="2" id="KW-1133">Transmembrane helix</keyword>